<dbReference type="AlphaFoldDB" id="A0A5B7GV27"/>
<keyword evidence="3" id="KW-1185">Reference proteome</keyword>
<comment type="caution">
    <text evidence="2">The sequence shown here is derived from an EMBL/GenBank/DDBJ whole genome shotgun (WGS) entry which is preliminary data.</text>
</comment>
<evidence type="ECO:0000256" key="1">
    <source>
        <dbReference type="SAM" id="MobiDB-lite"/>
    </source>
</evidence>
<feature type="compositionally biased region" description="Basic and acidic residues" evidence="1">
    <location>
        <begin position="59"/>
        <end position="72"/>
    </location>
</feature>
<sequence>MIPAHFTPFLTRPLLQIIREGIQAETHFRSIGWTPACPSFVPQCDHYYCFNGHPPITRDNRGEETQRWEGKRLTFPPAQGRHRDK</sequence>
<dbReference type="Proteomes" id="UP000324222">
    <property type="component" value="Unassembled WGS sequence"/>
</dbReference>
<protein>
    <submittedName>
        <fullName evidence="2">Uncharacterized protein</fullName>
    </submittedName>
</protein>
<feature type="region of interest" description="Disordered" evidence="1">
    <location>
        <begin position="59"/>
        <end position="85"/>
    </location>
</feature>
<name>A0A5B7GV27_PORTR</name>
<evidence type="ECO:0000313" key="2">
    <source>
        <dbReference type="EMBL" id="MPC60414.1"/>
    </source>
</evidence>
<reference evidence="2 3" key="1">
    <citation type="submission" date="2019-05" db="EMBL/GenBank/DDBJ databases">
        <title>Another draft genome of Portunus trituberculatus and its Hox gene families provides insights of decapod evolution.</title>
        <authorList>
            <person name="Jeong J.-H."/>
            <person name="Song I."/>
            <person name="Kim S."/>
            <person name="Choi T."/>
            <person name="Kim D."/>
            <person name="Ryu S."/>
            <person name="Kim W."/>
        </authorList>
    </citation>
    <scope>NUCLEOTIDE SEQUENCE [LARGE SCALE GENOMIC DNA]</scope>
    <source>
        <tissue evidence="2">Muscle</tissue>
    </source>
</reference>
<evidence type="ECO:0000313" key="3">
    <source>
        <dbReference type="Proteomes" id="UP000324222"/>
    </source>
</evidence>
<gene>
    <name evidence="2" type="ORF">E2C01_054458</name>
</gene>
<organism evidence="2 3">
    <name type="scientific">Portunus trituberculatus</name>
    <name type="common">Swimming crab</name>
    <name type="synonym">Neptunus trituberculatus</name>
    <dbReference type="NCBI Taxonomy" id="210409"/>
    <lineage>
        <taxon>Eukaryota</taxon>
        <taxon>Metazoa</taxon>
        <taxon>Ecdysozoa</taxon>
        <taxon>Arthropoda</taxon>
        <taxon>Crustacea</taxon>
        <taxon>Multicrustacea</taxon>
        <taxon>Malacostraca</taxon>
        <taxon>Eumalacostraca</taxon>
        <taxon>Eucarida</taxon>
        <taxon>Decapoda</taxon>
        <taxon>Pleocyemata</taxon>
        <taxon>Brachyura</taxon>
        <taxon>Eubrachyura</taxon>
        <taxon>Portunoidea</taxon>
        <taxon>Portunidae</taxon>
        <taxon>Portuninae</taxon>
        <taxon>Portunus</taxon>
    </lineage>
</organism>
<proteinExistence type="predicted"/>
<dbReference type="EMBL" id="VSRR010017495">
    <property type="protein sequence ID" value="MPC60414.1"/>
    <property type="molecule type" value="Genomic_DNA"/>
</dbReference>
<accession>A0A5B7GV27</accession>